<dbReference type="GO" id="GO:0004065">
    <property type="term" value="F:arylsulfatase activity"/>
    <property type="evidence" value="ECO:0007669"/>
    <property type="project" value="TreeGrafter"/>
</dbReference>
<dbReference type="InterPro" id="IPR050738">
    <property type="entry name" value="Sulfatase"/>
</dbReference>
<comment type="caution">
    <text evidence="6">The sequence shown here is derived from an EMBL/GenBank/DDBJ whole genome shotgun (WGS) entry which is preliminary data.</text>
</comment>
<dbReference type="Gene3D" id="3.40.720.10">
    <property type="entry name" value="Alkaline Phosphatase, subunit A"/>
    <property type="match status" value="1"/>
</dbReference>
<dbReference type="PANTHER" id="PTHR42693">
    <property type="entry name" value="ARYLSULFATASE FAMILY MEMBER"/>
    <property type="match status" value="1"/>
</dbReference>
<feature type="domain" description="Sulfatase N-terminal" evidence="5">
    <location>
        <begin position="4"/>
        <end position="336"/>
    </location>
</feature>
<dbReference type="OrthoDB" id="9803751at2"/>
<dbReference type="InterPro" id="IPR017850">
    <property type="entry name" value="Alkaline_phosphatase_core_sf"/>
</dbReference>
<dbReference type="InterPro" id="IPR000917">
    <property type="entry name" value="Sulfatase_N"/>
</dbReference>
<dbReference type="PROSITE" id="PS00149">
    <property type="entry name" value="SULFATASE_2"/>
    <property type="match status" value="1"/>
</dbReference>
<protein>
    <submittedName>
        <fullName evidence="6">Arylsulfatase</fullName>
    </submittedName>
</protein>
<dbReference type="Proteomes" id="UP000190023">
    <property type="component" value="Unassembled WGS sequence"/>
</dbReference>
<sequence>MNRPNIVFYFTDQQRWDTVGAYGQPLNITPTLDKLAEEGVLFEEAFSSQPVCGPCRSIFQSGLYPTETGCFRNNVALPLNIKTIADYFTENGYDTAYIGKWHLASDGELESEPTIDYTVTAIPPERRGGYKGFWRAADVLEFTSHGYDGFVFDENMNKCEFKGYRVDRITDYALEYLDQYQGDKPFFMTISHIEPHHQNDRKRYEGPDGSKIRFKNYQLPHDLAVLKGNADAMYPDYLGCCRSLDDNLARLIDKLKEKGVYDNTIIVFASDHGSHFMTRNRDANLNGYDDYKRSCHSSACHVPLVIAGGKYVGGKRIKELVSTASLPKTFLAMAGIDVGDKMIGEDLYKVVENPDSDRLNEVFIQISESRVGRAIRTEKYLYAVTAPHKNGGEHSGSDLYVEDFLYDLEKDPFELNNIVSDPAYEEARVLLRQKLGDHMVLAKEERPQILPAGSQLS</sequence>
<dbReference type="STRING" id="123822.B0188_08500"/>
<name>A0A1T0AY01_9PAST</name>
<gene>
    <name evidence="6" type="ORF">B0188_08500</name>
</gene>
<dbReference type="SUPFAM" id="SSF53649">
    <property type="entry name" value="Alkaline phosphatase-like"/>
    <property type="match status" value="1"/>
</dbReference>
<dbReference type="GO" id="GO:0046872">
    <property type="term" value="F:metal ion binding"/>
    <property type="evidence" value="ECO:0007669"/>
    <property type="project" value="UniProtKB-KW"/>
</dbReference>
<dbReference type="Pfam" id="PF00884">
    <property type="entry name" value="Sulfatase"/>
    <property type="match status" value="1"/>
</dbReference>
<dbReference type="EMBL" id="MUYB01000035">
    <property type="protein sequence ID" value="OOS02549.1"/>
    <property type="molecule type" value="Genomic_DNA"/>
</dbReference>
<reference evidence="6 7" key="1">
    <citation type="submission" date="2017-02" db="EMBL/GenBank/DDBJ databases">
        <title>Draft genome sequence of Haemophilus felis CCUG 31170 type strain.</title>
        <authorList>
            <person name="Engstrom-Jakobsson H."/>
            <person name="Salva-Serra F."/>
            <person name="Thorell K."/>
            <person name="Gonzales-Siles L."/>
            <person name="Karlsson R."/>
            <person name="Boulund F."/>
            <person name="Engstrand L."/>
            <person name="Kristiansson E."/>
            <person name="Moore E."/>
        </authorList>
    </citation>
    <scope>NUCLEOTIDE SEQUENCE [LARGE SCALE GENOMIC DNA]</scope>
    <source>
        <strain evidence="6 7">CCUG 31170</strain>
    </source>
</reference>
<evidence type="ECO:0000259" key="5">
    <source>
        <dbReference type="Pfam" id="PF00884"/>
    </source>
</evidence>
<evidence type="ECO:0000256" key="3">
    <source>
        <dbReference type="ARBA" id="ARBA00022801"/>
    </source>
</evidence>
<keyword evidence="2" id="KW-0479">Metal-binding</keyword>
<dbReference type="InterPro" id="IPR024607">
    <property type="entry name" value="Sulfatase_CS"/>
</dbReference>
<evidence type="ECO:0000256" key="1">
    <source>
        <dbReference type="ARBA" id="ARBA00008779"/>
    </source>
</evidence>
<keyword evidence="4" id="KW-0106">Calcium</keyword>
<proteinExistence type="inferred from homology"/>
<evidence type="ECO:0000313" key="7">
    <source>
        <dbReference type="Proteomes" id="UP000190023"/>
    </source>
</evidence>
<comment type="similarity">
    <text evidence="1">Belongs to the sulfatase family.</text>
</comment>
<dbReference type="CDD" id="cd16152">
    <property type="entry name" value="sulfatase_like"/>
    <property type="match status" value="1"/>
</dbReference>
<evidence type="ECO:0000256" key="2">
    <source>
        <dbReference type="ARBA" id="ARBA00022723"/>
    </source>
</evidence>
<keyword evidence="7" id="KW-1185">Reference proteome</keyword>
<dbReference type="AlphaFoldDB" id="A0A1T0AY01"/>
<dbReference type="PANTHER" id="PTHR42693:SF33">
    <property type="entry name" value="ARYLSULFATASE"/>
    <property type="match status" value="1"/>
</dbReference>
<evidence type="ECO:0000256" key="4">
    <source>
        <dbReference type="ARBA" id="ARBA00022837"/>
    </source>
</evidence>
<organism evidence="6 7">
    <name type="scientific">[Haemophilus] felis</name>
    <dbReference type="NCBI Taxonomy" id="123822"/>
    <lineage>
        <taxon>Bacteria</taxon>
        <taxon>Pseudomonadati</taxon>
        <taxon>Pseudomonadota</taxon>
        <taxon>Gammaproteobacteria</taxon>
        <taxon>Pasteurellales</taxon>
        <taxon>Pasteurellaceae</taxon>
    </lineage>
</organism>
<keyword evidence="3" id="KW-0378">Hydrolase</keyword>
<evidence type="ECO:0000313" key="6">
    <source>
        <dbReference type="EMBL" id="OOS02549.1"/>
    </source>
</evidence>
<accession>A0A1T0AY01</accession>